<dbReference type="Pfam" id="PF00293">
    <property type="entry name" value="NUDIX"/>
    <property type="match status" value="1"/>
</dbReference>
<dbReference type="GO" id="GO:0006753">
    <property type="term" value="P:nucleoside phosphate metabolic process"/>
    <property type="evidence" value="ECO:0007669"/>
    <property type="project" value="TreeGrafter"/>
</dbReference>
<evidence type="ECO:0000313" key="14">
    <source>
        <dbReference type="WBParaSite" id="TMUE_3000014174.1"/>
    </source>
</evidence>
<evidence type="ECO:0000256" key="3">
    <source>
        <dbReference type="ARBA" id="ARBA00011738"/>
    </source>
</evidence>
<dbReference type="InterPro" id="IPR000086">
    <property type="entry name" value="NUDIX_hydrolase_dom"/>
</dbReference>
<dbReference type="FunFam" id="3.90.79.10:FF:000035">
    <property type="entry name" value="Uridine diphosphate glucose pyrophosphatase"/>
    <property type="match status" value="1"/>
</dbReference>
<accession>A0A5S6R4D6</accession>
<dbReference type="EC" id="3.6.1.45" evidence="9"/>
<evidence type="ECO:0000256" key="10">
    <source>
        <dbReference type="ARBA" id="ARBA00071467"/>
    </source>
</evidence>
<dbReference type="STRING" id="70415.A0A5S6R4D6"/>
<evidence type="ECO:0000256" key="6">
    <source>
        <dbReference type="ARBA" id="ARBA00022842"/>
    </source>
</evidence>
<evidence type="ECO:0000256" key="11">
    <source>
        <dbReference type="ARBA" id="ARBA00080475"/>
    </source>
</evidence>
<evidence type="ECO:0000256" key="2">
    <source>
        <dbReference type="ARBA" id="ARBA00004496"/>
    </source>
</evidence>
<evidence type="ECO:0000313" key="13">
    <source>
        <dbReference type="Proteomes" id="UP000046395"/>
    </source>
</evidence>
<comment type="catalytic activity">
    <reaction evidence="7">
        <text>UDP-sugar + H2O = UMP + alpha-D-aldose 1-phosphate.</text>
        <dbReference type="EC" id="3.6.1.45"/>
    </reaction>
</comment>
<dbReference type="GO" id="GO:0019693">
    <property type="term" value="P:ribose phosphate metabolic process"/>
    <property type="evidence" value="ECO:0007669"/>
    <property type="project" value="TreeGrafter"/>
</dbReference>
<dbReference type="PANTHER" id="PTHR11839:SF15">
    <property type="entry name" value="URIDINE DIPHOSPHATE GLUCOSE PYROPHOSPHATASE NUDT14"/>
    <property type="match status" value="1"/>
</dbReference>
<comment type="subunit">
    <text evidence="3">Homodimer.</text>
</comment>
<keyword evidence="4" id="KW-0963">Cytoplasm</keyword>
<comment type="cofactor">
    <cofactor evidence="1">
        <name>Mg(2+)</name>
        <dbReference type="ChEBI" id="CHEBI:18420"/>
    </cofactor>
</comment>
<protein>
    <recommendedName>
        <fullName evidence="10">Uridine diphosphate glucose pyrophosphatase NUDT14</fullName>
        <ecNumber evidence="9">3.6.1.45</ecNumber>
    </recommendedName>
    <alternativeName>
        <fullName evidence="11">Nucleoside diphosphate-linked moiety X motif 14</fullName>
    </alternativeName>
</protein>
<dbReference type="InterPro" id="IPR015797">
    <property type="entry name" value="NUDIX_hydrolase-like_dom_sf"/>
</dbReference>
<keyword evidence="13" id="KW-1185">Reference proteome</keyword>
<sequence length="246" mass="28329">MFLSSFCVDLLITKPYTFSRHVNSMEHHITRTGDIKNIRVEAMGSSEYIKPLRLHFEQLGKKRFWDAVLTHNCVSAVIYHRNRNTLVLVKQFRPAVYIHMAQMMGNHSETIDTIKYPISLGMTYELCAGIMDQILSPEETMVKEIKEEIGYSVQADRLERITGCRSGVGIAGYFSTYYYCEVNDSMKVSSGGGNPNELEFIEVVYVPVEELRYFMFDESRPKPPSLIFGILWFLQYKLPKLTGHKA</sequence>
<dbReference type="WBParaSite" id="TMUE_3000014174.1">
    <property type="protein sequence ID" value="TMUE_3000014174.1"/>
    <property type="gene ID" value="WBGene00289506"/>
</dbReference>
<comment type="function">
    <text evidence="8">Hydrolyzes UDP-glucose to glucose 1-phosphate and UMP and ADP-ribose to ribose 5-phosphate and AMP. The physiological substrate is probably UDP-glucose. Poor activity on other substrates such as ADP-glucose, CDP-glucose, GDP-glucose and GDP-mannose.</text>
</comment>
<feature type="domain" description="Nudix hydrolase" evidence="12">
    <location>
        <begin position="69"/>
        <end position="228"/>
    </location>
</feature>
<evidence type="ECO:0000256" key="9">
    <source>
        <dbReference type="ARBA" id="ARBA00066480"/>
    </source>
</evidence>
<evidence type="ECO:0000256" key="5">
    <source>
        <dbReference type="ARBA" id="ARBA00022801"/>
    </source>
</evidence>
<reference evidence="14" key="1">
    <citation type="submission" date="2019-12" db="UniProtKB">
        <authorList>
            <consortium name="WormBaseParasite"/>
        </authorList>
    </citation>
    <scope>IDENTIFICATION</scope>
</reference>
<evidence type="ECO:0000256" key="4">
    <source>
        <dbReference type="ARBA" id="ARBA00022490"/>
    </source>
</evidence>
<dbReference type="PANTHER" id="PTHR11839">
    <property type="entry name" value="UDP/ADP-SUGAR PYROPHOSPHATASE"/>
    <property type="match status" value="1"/>
</dbReference>
<dbReference type="Gene3D" id="3.90.79.10">
    <property type="entry name" value="Nucleoside Triphosphate Pyrophosphohydrolase"/>
    <property type="match status" value="1"/>
</dbReference>
<dbReference type="GO" id="GO:0008768">
    <property type="term" value="F:UDP-sugar diphosphatase activity"/>
    <property type="evidence" value="ECO:0007669"/>
    <property type="project" value="UniProtKB-EC"/>
</dbReference>
<dbReference type="CDD" id="cd18887">
    <property type="entry name" value="NUDIX_UGPPase_Nudt14"/>
    <property type="match status" value="1"/>
</dbReference>
<dbReference type="GO" id="GO:0005737">
    <property type="term" value="C:cytoplasm"/>
    <property type="evidence" value="ECO:0007669"/>
    <property type="project" value="UniProtKB-SubCell"/>
</dbReference>
<dbReference type="SUPFAM" id="SSF55811">
    <property type="entry name" value="Nudix"/>
    <property type="match status" value="1"/>
</dbReference>
<evidence type="ECO:0000256" key="1">
    <source>
        <dbReference type="ARBA" id="ARBA00001946"/>
    </source>
</evidence>
<evidence type="ECO:0000259" key="12">
    <source>
        <dbReference type="PROSITE" id="PS51462"/>
    </source>
</evidence>
<organism evidence="13 14">
    <name type="scientific">Trichuris muris</name>
    <name type="common">Mouse whipworm</name>
    <dbReference type="NCBI Taxonomy" id="70415"/>
    <lineage>
        <taxon>Eukaryota</taxon>
        <taxon>Metazoa</taxon>
        <taxon>Ecdysozoa</taxon>
        <taxon>Nematoda</taxon>
        <taxon>Enoplea</taxon>
        <taxon>Dorylaimia</taxon>
        <taxon>Trichinellida</taxon>
        <taxon>Trichuridae</taxon>
        <taxon>Trichuris</taxon>
    </lineage>
</organism>
<evidence type="ECO:0000256" key="7">
    <source>
        <dbReference type="ARBA" id="ARBA00051086"/>
    </source>
</evidence>
<comment type="subcellular location">
    <subcellularLocation>
        <location evidence="2">Cytoplasm</location>
    </subcellularLocation>
</comment>
<keyword evidence="5" id="KW-0378">Hydrolase</keyword>
<dbReference type="Proteomes" id="UP000046395">
    <property type="component" value="Unassembled WGS sequence"/>
</dbReference>
<evidence type="ECO:0000256" key="8">
    <source>
        <dbReference type="ARBA" id="ARBA00054674"/>
    </source>
</evidence>
<keyword evidence="6" id="KW-0460">Magnesium</keyword>
<name>A0A5S6R4D6_TRIMR</name>
<dbReference type="AlphaFoldDB" id="A0A5S6R4D6"/>
<proteinExistence type="predicted"/>
<dbReference type="PROSITE" id="PS51462">
    <property type="entry name" value="NUDIX"/>
    <property type="match status" value="1"/>
</dbReference>